<dbReference type="Gene3D" id="1.10.630.10">
    <property type="entry name" value="Cytochrome P450"/>
    <property type="match status" value="4"/>
</dbReference>
<keyword evidence="8" id="KW-0256">Endoplasmic reticulum</keyword>
<gene>
    <name evidence="16" type="ORF">LSINAPIS_LOCUS7558</name>
</gene>
<evidence type="ECO:0000256" key="6">
    <source>
        <dbReference type="ARBA" id="ARBA00022617"/>
    </source>
</evidence>
<comment type="similarity">
    <text evidence="4">Belongs to the cytochrome P450 family.</text>
</comment>
<dbReference type="PANTHER" id="PTHR24292:SF54">
    <property type="entry name" value="CYP9F3-RELATED"/>
    <property type="match status" value="1"/>
</dbReference>
<evidence type="ECO:0000256" key="11">
    <source>
        <dbReference type="ARBA" id="ARBA00023004"/>
    </source>
</evidence>
<dbReference type="AlphaFoldDB" id="A0A5E4QCD2"/>
<evidence type="ECO:0000256" key="7">
    <source>
        <dbReference type="ARBA" id="ARBA00022723"/>
    </source>
</evidence>
<keyword evidence="9" id="KW-0492">Microsome</keyword>
<dbReference type="SUPFAM" id="SSF48264">
    <property type="entry name" value="Cytochrome P450"/>
    <property type="match status" value="2"/>
</dbReference>
<protein>
    <recommendedName>
        <fullName evidence="5">unspecific monooxygenase</fullName>
        <ecNumber evidence="5">1.14.14.1</ecNumber>
    </recommendedName>
</protein>
<keyword evidence="12" id="KW-0503">Monooxygenase</keyword>
<evidence type="ECO:0000256" key="10">
    <source>
        <dbReference type="ARBA" id="ARBA00023002"/>
    </source>
</evidence>
<keyword evidence="15" id="KW-0812">Transmembrane</keyword>
<dbReference type="Pfam" id="PF00067">
    <property type="entry name" value="p450"/>
    <property type="match status" value="2"/>
</dbReference>
<evidence type="ECO:0000256" key="3">
    <source>
        <dbReference type="ARBA" id="ARBA00004406"/>
    </source>
</evidence>
<evidence type="ECO:0000256" key="5">
    <source>
        <dbReference type="ARBA" id="ARBA00012109"/>
    </source>
</evidence>
<organism evidence="16 17">
    <name type="scientific">Leptidea sinapis</name>
    <dbReference type="NCBI Taxonomy" id="189913"/>
    <lineage>
        <taxon>Eukaryota</taxon>
        <taxon>Metazoa</taxon>
        <taxon>Ecdysozoa</taxon>
        <taxon>Arthropoda</taxon>
        <taxon>Hexapoda</taxon>
        <taxon>Insecta</taxon>
        <taxon>Pterygota</taxon>
        <taxon>Neoptera</taxon>
        <taxon>Endopterygota</taxon>
        <taxon>Lepidoptera</taxon>
        <taxon>Glossata</taxon>
        <taxon>Ditrysia</taxon>
        <taxon>Papilionoidea</taxon>
        <taxon>Pieridae</taxon>
        <taxon>Dismorphiinae</taxon>
        <taxon>Leptidea</taxon>
    </lineage>
</organism>
<reference evidence="16 17" key="1">
    <citation type="submission" date="2017-07" db="EMBL/GenBank/DDBJ databases">
        <authorList>
            <person name="Talla V."/>
            <person name="Backstrom N."/>
        </authorList>
    </citation>
    <scope>NUCLEOTIDE SEQUENCE [LARGE SCALE GENOMIC DNA]</scope>
</reference>
<evidence type="ECO:0000313" key="17">
    <source>
        <dbReference type="Proteomes" id="UP000324832"/>
    </source>
</evidence>
<keyword evidence="13 15" id="KW-0472">Membrane</keyword>
<evidence type="ECO:0000313" key="16">
    <source>
        <dbReference type="EMBL" id="VVC95942.1"/>
    </source>
</evidence>
<dbReference type="InterPro" id="IPR036396">
    <property type="entry name" value="Cyt_P450_sf"/>
</dbReference>
<dbReference type="PRINTS" id="PR00463">
    <property type="entry name" value="EP450I"/>
</dbReference>
<feature type="transmembrane region" description="Helical" evidence="15">
    <location>
        <begin position="354"/>
        <end position="373"/>
    </location>
</feature>
<keyword evidence="10" id="KW-0560">Oxidoreductase</keyword>
<dbReference type="GO" id="GO:0005506">
    <property type="term" value="F:iron ion binding"/>
    <property type="evidence" value="ECO:0007669"/>
    <property type="project" value="InterPro"/>
</dbReference>
<dbReference type="GO" id="GO:0005789">
    <property type="term" value="C:endoplasmic reticulum membrane"/>
    <property type="evidence" value="ECO:0007669"/>
    <property type="project" value="UniProtKB-SubCell"/>
</dbReference>
<evidence type="ECO:0000256" key="1">
    <source>
        <dbReference type="ARBA" id="ARBA00001971"/>
    </source>
</evidence>
<keyword evidence="11" id="KW-0408">Iron</keyword>
<keyword evidence="6" id="KW-0349">Heme</keyword>
<sequence length="679" mass="78166">MFWILINCFAISVCFWVLYKWTRVKRYWAEKGVPHLTPHPIMGSLNFLQRENPDPLWSWIRRRLAPIFTASKLRALQNLFDTKSKELIQRINNEKDKTKINLKIVFTDFTTDIIGIASFGIASDSTLTGESPMRTVTHGFMKFDLYRGLCWSNIEVSEDVIVAQAAVFVLGGFDTSGNTLTMAIYELAHHPQIQDKLYKEIKQEVDDGTGILNVTKLAEATYLNCVIKETLRKFSPMGWLDRVAMNDYRVDENLIISAGTPVYINAIGMQYDPELFPEPERFIPERFLPENKMDIKSFTYLPFGQRFGLMTLRHAISRIILNYKLEPVPGSPLPNEIEIEKRGLFLFPGEPTEIMFWILVNCIAVSVCLWLYVKWKKVKQYWAERGVAHLEPHPIMGSLTFLQKENPILLIDYTTDIIGMSAFGIDSNATLTGEGPIRKITNSFMTFNLFSLFPNSTAEYFRKIFEKIKSQRKQHKDDDSKDLLGALLKMQEDAEHTDESKSTTLINNFNLSLKWGKVISGNKLYEELKGFGKEDLEVTKLAEAVYLNCVIKELLRKVPPMGWIDRVALSDYKVDDNLVIPAGTPVYINANGMHYDRDYFPDPESFNPDRFLPENEIKQFTYLPFVSMRHALTKLVLNFTFKALPGTPKPSEIEFEKRGLFLNPAEHLYVDFIPRDIKT</sequence>
<keyword evidence="17" id="KW-1185">Reference proteome</keyword>
<accession>A0A5E4QCD2</accession>
<evidence type="ECO:0000256" key="4">
    <source>
        <dbReference type="ARBA" id="ARBA00010617"/>
    </source>
</evidence>
<comment type="subcellular location">
    <subcellularLocation>
        <location evidence="3">Endoplasmic reticulum membrane</location>
        <topology evidence="3">Peripheral membrane protein</topology>
    </subcellularLocation>
    <subcellularLocation>
        <location evidence="2">Microsome membrane</location>
        <topology evidence="2">Peripheral membrane protein</topology>
    </subcellularLocation>
</comment>
<dbReference type="PANTHER" id="PTHR24292">
    <property type="entry name" value="CYTOCHROME P450"/>
    <property type="match status" value="1"/>
</dbReference>
<name>A0A5E4QCD2_9NEOP</name>
<keyword evidence="7" id="KW-0479">Metal-binding</keyword>
<proteinExistence type="inferred from homology"/>
<dbReference type="InterPro" id="IPR001128">
    <property type="entry name" value="Cyt_P450"/>
</dbReference>
<comment type="cofactor">
    <cofactor evidence="1">
        <name>heme</name>
        <dbReference type="ChEBI" id="CHEBI:30413"/>
    </cofactor>
</comment>
<dbReference type="Proteomes" id="UP000324832">
    <property type="component" value="Unassembled WGS sequence"/>
</dbReference>
<dbReference type="InterPro" id="IPR050476">
    <property type="entry name" value="Insect_CytP450_Detox"/>
</dbReference>
<evidence type="ECO:0000256" key="14">
    <source>
        <dbReference type="ARBA" id="ARBA00047827"/>
    </source>
</evidence>
<dbReference type="EC" id="1.14.14.1" evidence="5"/>
<evidence type="ECO:0000256" key="13">
    <source>
        <dbReference type="ARBA" id="ARBA00023136"/>
    </source>
</evidence>
<dbReference type="EMBL" id="FZQP02002504">
    <property type="protein sequence ID" value="VVC95942.1"/>
    <property type="molecule type" value="Genomic_DNA"/>
</dbReference>
<comment type="catalytic activity">
    <reaction evidence="14">
        <text>an organic molecule + reduced [NADPH--hemoprotein reductase] + O2 = an alcohol + oxidized [NADPH--hemoprotein reductase] + H2O + H(+)</text>
        <dbReference type="Rhea" id="RHEA:17149"/>
        <dbReference type="Rhea" id="RHEA-COMP:11964"/>
        <dbReference type="Rhea" id="RHEA-COMP:11965"/>
        <dbReference type="ChEBI" id="CHEBI:15377"/>
        <dbReference type="ChEBI" id="CHEBI:15378"/>
        <dbReference type="ChEBI" id="CHEBI:15379"/>
        <dbReference type="ChEBI" id="CHEBI:30879"/>
        <dbReference type="ChEBI" id="CHEBI:57618"/>
        <dbReference type="ChEBI" id="CHEBI:58210"/>
        <dbReference type="ChEBI" id="CHEBI:142491"/>
        <dbReference type="EC" id="1.14.14.1"/>
    </reaction>
</comment>
<dbReference type="GO" id="GO:0020037">
    <property type="term" value="F:heme binding"/>
    <property type="evidence" value="ECO:0007669"/>
    <property type="project" value="InterPro"/>
</dbReference>
<keyword evidence="15" id="KW-1133">Transmembrane helix</keyword>
<evidence type="ECO:0000256" key="8">
    <source>
        <dbReference type="ARBA" id="ARBA00022824"/>
    </source>
</evidence>
<evidence type="ECO:0000256" key="2">
    <source>
        <dbReference type="ARBA" id="ARBA00004174"/>
    </source>
</evidence>
<dbReference type="GO" id="GO:0016712">
    <property type="term" value="F:oxidoreductase activity, acting on paired donors, with incorporation or reduction of molecular oxygen, reduced flavin or flavoprotein as one donor, and incorporation of one atom of oxygen"/>
    <property type="evidence" value="ECO:0007669"/>
    <property type="project" value="UniProtKB-EC"/>
</dbReference>
<evidence type="ECO:0000256" key="12">
    <source>
        <dbReference type="ARBA" id="ARBA00023033"/>
    </source>
</evidence>
<dbReference type="InterPro" id="IPR002401">
    <property type="entry name" value="Cyt_P450_E_grp-I"/>
</dbReference>
<evidence type="ECO:0000256" key="15">
    <source>
        <dbReference type="SAM" id="Phobius"/>
    </source>
</evidence>
<evidence type="ECO:0000256" key="9">
    <source>
        <dbReference type="ARBA" id="ARBA00022848"/>
    </source>
</evidence>